<evidence type="ECO:0000256" key="3">
    <source>
        <dbReference type="ARBA" id="ARBA00023002"/>
    </source>
</evidence>
<evidence type="ECO:0000256" key="1">
    <source>
        <dbReference type="ARBA" id="ARBA00018719"/>
    </source>
</evidence>
<dbReference type="InterPro" id="IPR050097">
    <property type="entry name" value="Ferredoxin-NADP_redctase_2"/>
</dbReference>
<dbReference type="SUPFAM" id="SSF51905">
    <property type="entry name" value="FAD/NAD(P)-binding domain"/>
    <property type="match status" value="1"/>
</dbReference>
<dbReference type="RefSeq" id="WP_184084661.1">
    <property type="nucleotide sequence ID" value="NZ_JACHIJ010000003.1"/>
</dbReference>
<feature type="domain" description="FAD/NAD(P)-binding" evidence="4">
    <location>
        <begin position="3"/>
        <end position="284"/>
    </location>
</feature>
<name>A0A840MZN0_9BRAD</name>
<protein>
    <recommendedName>
        <fullName evidence="1">Thioredoxin reductase</fullName>
    </recommendedName>
</protein>
<gene>
    <name evidence="5" type="ORF">HNQ36_002184</name>
</gene>
<evidence type="ECO:0000313" key="5">
    <source>
        <dbReference type="EMBL" id="MBB5052210.1"/>
    </source>
</evidence>
<evidence type="ECO:0000259" key="4">
    <source>
        <dbReference type="Pfam" id="PF07992"/>
    </source>
</evidence>
<dbReference type="EMBL" id="JACHIJ010000003">
    <property type="protein sequence ID" value="MBB5052210.1"/>
    <property type="molecule type" value="Genomic_DNA"/>
</dbReference>
<dbReference type="AlphaFoldDB" id="A0A840MZN0"/>
<proteinExistence type="predicted"/>
<dbReference type="PANTHER" id="PTHR48105">
    <property type="entry name" value="THIOREDOXIN REDUCTASE 1-RELATED-RELATED"/>
    <property type="match status" value="1"/>
</dbReference>
<dbReference type="PRINTS" id="PR00368">
    <property type="entry name" value="FADPNR"/>
</dbReference>
<dbReference type="GO" id="GO:0016491">
    <property type="term" value="F:oxidoreductase activity"/>
    <property type="evidence" value="ECO:0007669"/>
    <property type="project" value="UniProtKB-KW"/>
</dbReference>
<dbReference type="Proteomes" id="UP000521227">
    <property type="component" value="Unassembled WGS sequence"/>
</dbReference>
<keyword evidence="2" id="KW-0285">Flavoprotein</keyword>
<accession>A0A840MZN0</accession>
<organism evidence="5 6">
    <name type="scientific">Afipia massiliensis</name>
    <dbReference type="NCBI Taxonomy" id="211460"/>
    <lineage>
        <taxon>Bacteria</taxon>
        <taxon>Pseudomonadati</taxon>
        <taxon>Pseudomonadota</taxon>
        <taxon>Alphaproteobacteria</taxon>
        <taxon>Hyphomicrobiales</taxon>
        <taxon>Nitrobacteraceae</taxon>
        <taxon>Afipia</taxon>
    </lineage>
</organism>
<keyword evidence="3" id="KW-0560">Oxidoreductase</keyword>
<evidence type="ECO:0000256" key="2">
    <source>
        <dbReference type="ARBA" id="ARBA00022630"/>
    </source>
</evidence>
<dbReference type="InterPro" id="IPR036188">
    <property type="entry name" value="FAD/NAD-bd_sf"/>
</dbReference>
<sequence>MQYDAIVVGGSFAGISAATYIARARQKVLVIDAGKPRNRFAEASHGFFGHDGNAPAAMIANARAQLLSYPNVTFVAGEAFSAAQGPNGFEITLDTGQSAHATRIVLATGVVDDLPDFPGLRERWGKTVIHCPYCHGFEFNGAPLGVLATSPMSLHQAELVPDWGPVTFFTNKTTDLDDAARAQLARRHVVIEPGKVAGLEGAAPNLTGVRLENGRVVPVAALFVGAPIRMASPLAHQLGCAFDETPMGSIIRTGPDKQTSVLGVYAAGDAARVPHSVAWAVADGVTAGVSLHRASVMQAVAA</sequence>
<evidence type="ECO:0000313" key="6">
    <source>
        <dbReference type="Proteomes" id="UP000521227"/>
    </source>
</evidence>
<dbReference type="Gene3D" id="3.50.50.60">
    <property type="entry name" value="FAD/NAD(P)-binding domain"/>
    <property type="match status" value="2"/>
</dbReference>
<dbReference type="PRINTS" id="PR00469">
    <property type="entry name" value="PNDRDTASEII"/>
</dbReference>
<comment type="caution">
    <text evidence="5">The sequence shown here is derived from an EMBL/GenBank/DDBJ whole genome shotgun (WGS) entry which is preliminary data.</text>
</comment>
<dbReference type="Pfam" id="PF07992">
    <property type="entry name" value="Pyr_redox_2"/>
    <property type="match status" value="1"/>
</dbReference>
<dbReference type="InterPro" id="IPR023753">
    <property type="entry name" value="FAD/NAD-binding_dom"/>
</dbReference>
<reference evidence="5 6" key="1">
    <citation type="submission" date="2020-08" db="EMBL/GenBank/DDBJ databases">
        <title>Genomic Encyclopedia of Type Strains, Phase IV (KMG-IV): sequencing the most valuable type-strain genomes for metagenomic binning, comparative biology and taxonomic classification.</title>
        <authorList>
            <person name="Goeker M."/>
        </authorList>
    </citation>
    <scope>NUCLEOTIDE SEQUENCE [LARGE SCALE GENOMIC DNA]</scope>
    <source>
        <strain evidence="5 6">DSM 17498</strain>
    </source>
</reference>